<proteinExistence type="predicted"/>
<accession>A0AAF0R449</accession>
<protein>
    <submittedName>
        <fullName evidence="1">Uncharacterized protein</fullName>
    </submittedName>
</protein>
<evidence type="ECO:0000313" key="1">
    <source>
        <dbReference type="EMBL" id="WMV34303.1"/>
    </source>
</evidence>
<reference evidence="1" key="1">
    <citation type="submission" date="2023-08" db="EMBL/GenBank/DDBJ databases">
        <title>A de novo genome assembly of Solanum verrucosum Schlechtendal, a Mexican diploid species geographically isolated from the other diploid A-genome species in potato relatives.</title>
        <authorList>
            <person name="Hosaka K."/>
        </authorList>
    </citation>
    <scope>NUCLEOTIDE SEQUENCE</scope>
    <source>
        <tissue evidence="1">Young leaves</tissue>
    </source>
</reference>
<dbReference type="AlphaFoldDB" id="A0AAF0R449"/>
<dbReference type="PANTHER" id="PTHR37984:SF5">
    <property type="entry name" value="PROTEIN NYNRIN-LIKE"/>
    <property type="match status" value="1"/>
</dbReference>
<evidence type="ECO:0000313" key="2">
    <source>
        <dbReference type="Proteomes" id="UP001234989"/>
    </source>
</evidence>
<gene>
    <name evidence="1" type="ORF">MTR67_027688</name>
</gene>
<sequence length="160" mass="18541">MARAELKELKAQLEDFLQKRTVLQILREESLYAKFSKCEFWLEFVAFLGHVVTKEGIMVDLAKVAAVHDWTRPTFPTKIRNFTRMLMQNGRIIDYASQQLKEQMDTEREVSTVFHPQTDDLAGDSIQSCGEILLLGLPMVSIIHFASLISPQRLEVYFRF</sequence>
<dbReference type="InterPro" id="IPR050951">
    <property type="entry name" value="Retrovirus_Pol_polyprotein"/>
</dbReference>
<name>A0AAF0R449_SOLVR</name>
<dbReference type="SUPFAM" id="SSF56672">
    <property type="entry name" value="DNA/RNA polymerases"/>
    <property type="match status" value="1"/>
</dbReference>
<keyword evidence="2" id="KW-1185">Reference proteome</keyword>
<dbReference type="InterPro" id="IPR043502">
    <property type="entry name" value="DNA/RNA_pol_sf"/>
</dbReference>
<dbReference type="InterPro" id="IPR043128">
    <property type="entry name" value="Rev_trsase/Diguanyl_cyclase"/>
</dbReference>
<dbReference type="EMBL" id="CP133617">
    <property type="protein sequence ID" value="WMV34303.1"/>
    <property type="molecule type" value="Genomic_DNA"/>
</dbReference>
<dbReference type="Proteomes" id="UP001234989">
    <property type="component" value="Chromosome 6"/>
</dbReference>
<dbReference type="PANTHER" id="PTHR37984">
    <property type="entry name" value="PROTEIN CBG26694"/>
    <property type="match status" value="1"/>
</dbReference>
<organism evidence="1 2">
    <name type="scientific">Solanum verrucosum</name>
    <dbReference type="NCBI Taxonomy" id="315347"/>
    <lineage>
        <taxon>Eukaryota</taxon>
        <taxon>Viridiplantae</taxon>
        <taxon>Streptophyta</taxon>
        <taxon>Embryophyta</taxon>
        <taxon>Tracheophyta</taxon>
        <taxon>Spermatophyta</taxon>
        <taxon>Magnoliopsida</taxon>
        <taxon>eudicotyledons</taxon>
        <taxon>Gunneridae</taxon>
        <taxon>Pentapetalae</taxon>
        <taxon>asterids</taxon>
        <taxon>lamiids</taxon>
        <taxon>Solanales</taxon>
        <taxon>Solanaceae</taxon>
        <taxon>Solanoideae</taxon>
        <taxon>Solaneae</taxon>
        <taxon>Solanum</taxon>
    </lineage>
</organism>
<dbReference type="Gene3D" id="3.30.70.270">
    <property type="match status" value="1"/>
</dbReference>